<reference evidence="2" key="1">
    <citation type="journal article" date="2020" name="Phytopathology">
        <title>Genome Sequence Resources of Colletotrichum truncatum, C. plurivorum, C. musicola, and C. sojae: Four Species Pathogenic to Soybean (Glycine max).</title>
        <authorList>
            <person name="Rogerio F."/>
            <person name="Boufleur T.R."/>
            <person name="Ciampi-Guillardi M."/>
            <person name="Sukno S.A."/>
            <person name="Thon M.R."/>
            <person name="Massola Junior N.S."/>
            <person name="Baroncelli R."/>
        </authorList>
    </citation>
    <scope>NUCLEOTIDE SEQUENCE</scope>
    <source>
        <strain evidence="2">LFN0074</strain>
    </source>
</reference>
<accession>A0A8H6IKM1</accession>
<dbReference type="Proteomes" id="UP000639643">
    <property type="component" value="Unassembled WGS sequence"/>
</dbReference>
<keyword evidence="2" id="KW-0489">Methyltransferase</keyword>
<name>A0A8H6IKM1_9PEZI</name>
<gene>
    <name evidence="2" type="ORF">CMUS01_16738</name>
</gene>
<keyword evidence="2" id="KW-0808">Transferase</keyword>
<dbReference type="GO" id="GO:0008168">
    <property type="term" value="F:methyltransferase activity"/>
    <property type="evidence" value="ECO:0007669"/>
    <property type="project" value="UniProtKB-KW"/>
</dbReference>
<protein>
    <submittedName>
        <fullName evidence="2">Methyltransferase domain-containing protein</fullName>
    </submittedName>
</protein>
<evidence type="ECO:0000313" key="2">
    <source>
        <dbReference type="EMBL" id="KAF6782062.1"/>
    </source>
</evidence>
<evidence type="ECO:0000256" key="1">
    <source>
        <dbReference type="SAM" id="MobiDB-lite"/>
    </source>
</evidence>
<dbReference type="EMBL" id="WIGM01002268">
    <property type="protein sequence ID" value="KAF6782062.1"/>
    <property type="molecule type" value="Genomic_DNA"/>
</dbReference>
<feature type="non-terminal residue" evidence="2">
    <location>
        <position position="55"/>
    </location>
</feature>
<dbReference type="AlphaFoldDB" id="A0A8H6IKM1"/>
<feature type="compositionally biased region" description="Pro residues" evidence="1">
    <location>
        <begin position="1"/>
        <end position="10"/>
    </location>
</feature>
<organism evidence="2 3">
    <name type="scientific">Colletotrichum musicola</name>
    <dbReference type="NCBI Taxonomy" id="2175873"/>
    <lineage>
        <taxon>Eukaryota</taxon>
        <taxon>Fungi</taxon>
        <taxon>Dikarya</taxon>
        <taxon>Ascomycota</taxon>
        <taxon>Pezizomycotina</taxon>
        <taxon>Sordariomycetes</taxon>
        <taxon>Hypocreomycetidae</taxon>
        <taxon>Glomerellales</taxon>
        <taxon>Glomerellaceae</taxon>
        <taxon>Colletotrichum</taxon>
        <taxon>Colletotrichum orchidearum species complex</taxon>
    </lineage>
</organism>
<proteinExistence type="predicted"/>
<dbReference type="GO" id="GO:0032259">
    <property type="term" value="P:methylation"/>
    <property type="evidence" value="ECO:0007669"/>
    <property type="project" value="UniProtKB-KW"/>
</dbReference>
<evidence type="ECO:0000313" key="3">
    <source>
        <dbReference type="Proteomes" id="UP000639643"/>
    </source>
</evidence>
<keyword evidence="3" id="KW-1185">Reference proteome</keyword>
<sequence>MAAVSHPPPFDSGLKRWNPDDNGPYVLNRGDLAKERARLEYNHHRIWLPLCGGHL</sequence>
<comment type="caution">
    <text evidence="2">The sequence shown here is derived from an EMBL/GenBank/DDBJ whole genome shotgun (WGS) entry which is preliminary data.</text>
</comment>
<feature type="region of interest" description="Disordered" evidence="1">
    <location>
        <begin position="1"/>
        <end position="23"/>
    </location>
</feature>